<dbReference type="EMBL" id="CAJVPG010000449">
    <property type="protein sequence ID" value="CAG8425698.1"/>
    <property type="molecule type" value="Genomic_DNA"/>
</dbReference>
<reference evidence="1" key="1">
    <citation type="submission" date="2021-07" db="EMBL/GenBank/DDBJ databases">
        <authorList>
            <person name="Branca A.L. A."/>
        </authorList>
    </citation>
    <scope>NUCLEOTIDE SEQUENCE</scope>
</reference>
<protein>
    <submittedName>
        <fullName evidence="1">Uncharacterized protein</fullName>
    </submittedName>
</protein>
<accession>A0A9W4K0Z4</accession>
<gene>
    <name evidence="1" type="ORF">PSALAMII_LOCUS10378</name>
</gene>
<evidence type="ECO:0000313" key="2">
    <source>
        <dbReference type="Proteomes" id="UP001152649"/>
    </source>
</evidence>
<organism evidence="1 2">
    <name type="scientific">Penicillium salamii</name>
    <dbReference type="NCBI Taxonomy" id="1612424"/>
    <lineage>
        <taxon>Eukaryota</taxon>
        <taxon>Fungi</taxon>
        <taxon>Dikarya</taxon>
        <taxon>Ascomycota</taxon>
        <taxon>Pezizomycotina</taxon>
        <taxon>Eurotiomycetes</taxon>
        <taxon>Eurotiomycetidae</taxon>
        <taxon>Eurotiales</taxon>
        <taxon>Aspergillaceae</taxon>
        <taxon>Penicillium</taxon>
    </lineage>
</organism>
<comment type="caution">
    <text evidence="1">The sequence shown here is derived from an EMBL/GenBank/DDBJ whole genome shotgun (WGS) entry which is preliminary data.</text>
</comment>
<name>A0A9W4K0Z4_9EURO</name>
<sequence length="374" mass="42439">MVPPTWVSLYRRKVSQLCELQSTLEDQKSHSSLKKQMNPCFATISNATIEIHPMDFATGATRCMLGHFSPDVENAMEICSDDFSKLRELMNKYQRTDRSSMQETLLRTFIRYSRNGKFCDPGPWTSSCQFTQDTGNLINSSDKHGFTIESGATMADTVSGHRIVIMNSDSLIEKTLPSVGEILVLVRWMSSGYRPQMKHLRKAQRLSQSERFIHDFPTMVISFLPDCRVRILYGYFDQGRLKVAYTEAINFDANNYCSKMGVLVQWAWPLVNFDTRKPIPLLTISEETTCDTCGSAIRMNQPCEECESGWETEFESDSEGEEFDVSGCEETNIPSCEEERSSMAKRPLGTRAASKIPRSILGNAFYARLMRAVS</sequence>
<dbReference type="OrthoDB" id="4510378at2759"/>
<proteinExistence type="predicted"/>
<keyword evidence="2" id="KW-1185">Reference proteome</keyword>
<dbReference type="AlphaFoldDB" id="A0A9W4K0Z4"/>
<evidence type="ECO:0000313" key="1">
    <source>
        <dbReference type="EMBL" id="CAG8425698.1"/>
    </source>
</evidence>
<dbReference type="Proteomes" id="UP001152649">
    <property type="component" value="Unassembled WGS sequence"/>
</dbReference>